<evidence type="ECO:0000313" key="2">
    <source>
        <dbReference type="EMBL" id="GFT69604.1"/>
    </source>
</evidence>
<proteinExistence type="predicted"/>
<evidence type="ECO:0000256" key="1">
    <source>
        <dbReference type="SAM" id="MobiDB-lite"/>
    </source>
</evidence>
<name>A0A8X6PGD0_NEPPI</name>
<dbReference type="Proteomes" id="UP000887013">
    <property type="component" value="Unassembled WGS sequence"/>
</dbReference>
<gene>
    <name evidence="2" type="ORF">NPIL_695451</name>
</gene>
<feature type="region of interest" description="Disordered" evidence="1">
    <location>
        <begin position="44"/>
        <end position="64"/>
    </location>
</feature>
<organism evidence="2 3">
    <name type="scientific">Nephila pilipes</name>
    <name type="common">Giant wood spider</name>
    <name type="synonym">Nephila maculata</name>
    <dbReference type="NCBI Taxonomy" id="299642"/>
    <lineage>
        <taxon>Eukaryota</taxon>
        <taxon>Metazoa</taxon>
        <taxon>Ecdysozoa</taxon>
        <taxon>Arthropoda</taxon>
        <taxon>Chelicerata</taxon>
        <taxon>Arachnida</taxon>
        <taxon>Araneae</taxon>
        <taxon>Araneomorphae</taxon>
        <taxon>Entelegynae</taxon>
        <taxon>Araneoidea</taxon>
        <taxon>Nephilidae</taxon>
        <taxon>Nephila</taxon>
    </lineage>
</organism>
<comment type="caution">
    <text evidence="2">The sequence shown here is derived from an EMBL/GenBank/DDBJ whole genome shotgun (WGS) entry which is preliminary data.</text>
</comment>
<keyword evidence="3" id="KW-1185">Reference proteome</keyword>
<evidence type="ECO:0000313" key="3">
    <source>
        <dbReference type="Proteomes" id="UP000887013"/>
    </source>
</evidence>
<reference evidence="2" key="1">
    <citation type="submission" date="2020-08" db="EMBL/GenBank/DDBJ databases">
        <title>Multicomponent nature underlies the extraordinary mechanical properties of spider dragline silk.</title>
        <authorList>
            <person name="Kono N."/>
            <person name="Nakamura H."/>
            <person name="Mori M."/>
            <person name="Yoshida Y."/>
            <person name="Ohtoshi R."/>
            <person name="Malay A.D."/>
            <person name="Moran D.A.P."/>
            <person name="Tomita M."/>
            <person name="Numata K."/>
            <person name="Arakawa K."/>
        </authorList>
    </citation>
    <scope>NUCLEOTIDE SEQUENCE</scope>
</reference>
<protein>
    <submittedName>
        <fullName evidence="2">Uncharacterized protein</fullName>
    </submittedName>
</protein>
<feature type="compositionally biased region" description="Basic and acidic residues" evidence="1">
    <location>
        <begin position="44"/>
        <end position="53"/>
    </location>
</feature>
<dbReference type="AlphaFoldDB" id="A0A8X6PGD0"/>
<accession>A0A8X6PGD0</accession>
<dbReference type="EMBL" id="BMAW01116192">
    <property type="protein sequence ID" value="GFT69604.1"/>
    <property type="molecule type" value="Genomic_DNA"/>
</dbReference>
<sequence length="102" mass="11825">MLSRSRLYVFYLRYLQLCSNAPTLKLGTTTTKIIGRNEEAVEFHQEKEGRVDTEEGGQTQNRKKGETTIICGRKRAWYFIVDQSLVPHKHFLSLPTEGSHFH</sequence>